<dbReference type="SUPFAM" id="SSF55804">
    <property type="entry name" value="Phoshotransferase/anion transport protein"/>
    <property type="match status" value="1"/>
</dbReference>
<dbReference type="Proteomes" id="UP000652477">
    <property type="component" value="Unassembled WGS sequence"/>
</dbReference>
<organism evidence="2 3">
    <name type="scientific">Mediterraneibacter hominis</name>
    <dbReference type="NCBI Taxonomy" id="2763054"/>
    <lineage>
        <taxon>Bacteria</taxon>
        <taxon>Bacillati</taxon>
        <taxon>Bacillota</taxon>
        <taxon>Clostridia</taxon>
        <taxon>Lachnospirales</taxon>
        <taxon>Lachnospiraceae</taxon>
        <taxon>Mediterraneibacter</taxon>
    </lineage>
</organism>
<dbReference type="PROSITE" id="PS51094">
    <property type="entry name" value="PTS_EIIA_TYPE_2"/>
    <property type="match status" value="1"/>
</dbReference>
<dbReference type="PANTHER" id="PTHR47738:SF3">
    <property type="entry name" value="PHOSPHOTRANSFERASE SYSTEM MANNITOL_FRUCTOSE-SPECIFIC IIA DOMAIN CONTAINING PROTEIN"/>
    <property type="match status" value="1"/>
</dbReference>
<reference evidence="2" key="1">
    <citation type="submission" date="2020-08" db="EMBL/GenBank/DDBJ databases">
        <title>Genome public.</title>
        <authorList>
            <person name="Liu C."/>
            <person name="Sun Q."/>
        </authorList>
    </citation>
    <scope>NUCLEOTIDE SEQUENCE</scope>
    <source>
        <strain evidence="2">NSJ-55</strain>
    </source>
</reference>
<evidence type="ECO:0000313" key="3">
    <source>
        <dbReference type="Proteomes" id="UP000652477"/>
    </source>
</evidence>
<keyword evidence="3" id="KW-1185">Reference proteome</keyword>
<dbReference type="CDD" id="cd00211">
    <property type="entry name" value="PTS_IIA_fru"/>
    <property type="match status" value="1"/>
</dbReference>
<keyword evidence="2" id="KW-0762">Sugar transport</keyword>
<dbReference type="PANTHER" id="PTHR47738">
    <property type="entry name" value="PTS SYSTEM FRUCTOSE-LIKE EIIA COMPONENT-RELATED"/>
    <property type="match status" value="1"/>
</dbReference>
<dbReference type="Gene3D" id="3.40.930.10">
    <property type="entry name" value="Mannitol-specific EII, Chain A"/>
    <property type="match status" value="1"/>
</dbReference>
<proteinExistence type="predicted"/>
<dbReference type="InterPro" id="IPR016152">
    <property type="entry name" value="PTrfase/Anion_transptr"/>
</dbReference>
<feature type="domain" description="PTS EIIA type-2" evidence="1">
    <location>
        <begin position="1"/>
        <end position="145"/>
    </location>
</feature>
<dbReference type="AlphaFoldDB" id="A0A923LIH9"/>
<sequence>MINEILIIEDNPGSWEEAVRAAYKELHDRHFVKESFLQGCMEREKIYPTGLMTEVPVAIPHTDSIHVIVPAICVIRLKDPVLFRNMESPENEVPAQFVFCMALKSGDAQIDMLKAILNTAQDKKFLQEAKTESLETVRKKLMRRWEVKDYV</sequence>
<comment type="caution">
    <text evidence="2">The sequence shown here is derived from an EMBL/GenBank/DDBJ whole genome shotgun (WGS) entry which is preliminary data.</text>
</comment>
<accession>A0A923LIH9</accession>
<dbReference type="Pfam" id="PF00359">
    <property type="entry name" value="PTS_EIIA_2"/>
    <property type="match status" value="1"/>
</dbReference>
<keyword evidence="2" id="KW-0813">Transport</keyword>
<dbReference type="InterPro" id="IPR051541">
    <property type="entry name" value="PTS_SugarTrans_NitroReg"/>
</dbReference>
<dbReference type="EMBL" id="JACOPF010000001">
    <property type="protein sequence ID" value="MBC5688928.1"/>
    <property type="molecule type" value="Genomic_DNA"/>
</dbReference>
<gene>
    <name evidence="2" type="ORF">H8S37_08320</name>
</gene>
<evidence type="ECO:0000313" key="2">
    <source>
        <dbReference type="EMBL" id="MBC5688928.1"/>
    </source>
</evidence>
<dbReference type="InterPro" id="IPR002178">
    <property type="entry name" value="PTS_EIIA_type-2_dom"/>
</dbReference>
<name>A0A923LIH9_9FIRM</name>
<protein>
    <submittedName>
        <fullName evidence="2">PTS sugar transporter subunit IIA</fullName>
    </submittedName>
</protein>
<evidence type="ECO:0000259" key="1">
    <source>
        <dbReference type="PROSITE" id="PS51094"/>
    </source>
</evidence>